<dbReference type="KEGG" id="mwo:MWSIV6_1276"/>
<reference evidence="2" key="1">
    <citation type="submission" date="2022-09" db="EMBL/GenBank/DDBJ databases">
        <title>Characterization of three MwoI isoschizomers from sequenced genome and metagenomes.</title>
        <authorList>
            <person name="Fomenkov A."/>
            <person name="Xu S.Y."/>
            <person name="Roberts R.J."/>
        </authorList>
    </citation>
    <scope>NUCLEOTIDE SEQUENCE</scope>
    <source>
        <strain evidence="2">DSM 2970</strain>
    </source>
</reference>
<dbReference type="RefSeq" id="WP_074359213.1">
    <property type="nucleotide sequence ID" value="NZ_CP104550.1"/>
</dbReference>
<dbReference type="InterPro" id="IPR013560">
    <property type="entry name" value="DUF1722"/>
</dbReference>
<proteinExistence type="predicted"/>
<gene>
    <name evidence="2" type="ORF">N5910_06545</name>
</gene>
<accession>A0A9E7RTT2</accession>
<dbReference type="GeneID" id="58978901"/>
<dbReference type="InterPro" id="IPR007553">
    <property type="entry name" value="2-thiour_desulf"/>
</dbReference>
<evidence type="ECO:0000259" key="1">
    <source>
        <dbReference type="Pfam" id="PF08349"/>
    </source>
</evidence>
<dbReference type="Pfam" id="PF08349">
    <property type="entry name" value="DUF1722"/>
    <property type="match status" value="1"/>
</dbReference>
<feature type="domain" description="DUF1722" evidence="1">
    <location>
        <begin position="187"/>
        <end position="303"/>
    </location>
</feature>
<dbReference type="PANTHER" id="PTHR30087">
    <property type="entry name" value="INNER MEMBRANE PROTEIN"/>
    <property type="match status" value="1"/>
</dbReference>
<sequence>MRKFRRPLIVLSRCIEHDHCRYDGSMISSPFVRQFSAYADFITVCPEVEVGLGIPRSPIHITEEDGVLRLVQPETGRDITDDMNSFIDSFLDSLEIIDGFILKNKSPSCGIKNVKVYRDDNPRSRTDGMGFFGRKVKERFPYLAVEDEGRLRNLQIREDFLIKIYLMRDFRAVGKLRDLIEFHTENKMLLMSYDPAIQARLGRIIAEQDHEDFDTVLSEYRKMLCMATRKSLKPGRNINTLLHAFGHFSSELTHEEKNYFLESLEGYRKGLLPLIVPISLLKSWIIRFDDEYLKGQTFFEPYPRELVPVTLIV</sequence>
<dbReference type="PIRSF" id="PIRSF037004">
    <property type="entry name" value="UCP037004"/>
    <property type="match status" value="1"/>
</dbReference>
<dbReference type="InterPro" id="IPR017087">
    <property type="entry name" value="UCP037004"/>
</dbReference>
<evidence type="ECO:0000313" key="2">
    <source>
        <dbReference type="EMBL" id="UXH31198.1"/>
    </source>
</evidence>
<dbReference type="AlphaFoldDB" id="A0A9E7RTT2"/>
<organism evidence="2">
    <name type="scientific">Methanothermobacter wolfeii</name>
    <name type="common">Methanobacterium wolfei</name>
    <dbReference type="NCBI Taxonomy" id="145261"/>
    <lineage>
        <taxon>Archaea</taxon>
        <taxon>Methanobacteriati</taxon>
        <taxon>Methanobacteriota</taxon>
        <taxon>Methanomada group</taxon>
        <taxon>Methanobacteria</taxon>
        <taxon>Methanobacteriales</taxon>
        <taxon>Methanobacteriaceae</taxon>
        <taxon>Methanothermobacter</taxon>
    </lineage>
</organism>
<dbReference type="Pfam" id="PF04463">
    <property type="entry name" value="2-thiour_desulf"/>
    <property type="match status" value="1"/>
</dbReference>
<dbReference type="EMBL" id="CP104550">
    <property type="protein sequence ID" value="UXH31198.1"/>
    <property type="molecule type" value="Genomic_DNA"/>
</dbReference>
<dbReference type="SMR" id="A0A9E7RTT2"/>
<dbReference type="PANTHER" id="PTHR30087:SF0">
    <property type="entry name" value="INNER MEMBRANE PROTEIN"/>
    <property type="match status" value="1"/>
</dbReference>
<dbReference type="Proteomes" id="UP001065373">
    <property type="component" value="Chromosome"/>
</dbReference>
<protein>
    <submittedName>
        <fullName evidence="2">DUF523 and DUF1722 domain-containing protein</fullName>
    </submittedName>
</protein>
<dbReference type="GeneID" id="75106895"/>
<name>A0A9E7RTT2_METWO</name>